<feature type="compositionally biased region" description="Basic and acidic residues" evidence="1">
    <location>
        <begin position="488"/>
        <end position="502"/>
    </location>
</feature>
<protein>
    <recommendedName>
        <fullName evidence="3">DUF4283 domain-containing protein</fullName>
    </recommendedName>
</protein>
<feature type="region of interest" description="Disordered" evidence="1">
    <location>
        <begin position="613"/>
        <end position="673"/>
    </location>
</feature>
<organism evidence="4 5">
    <name type="scientific">Brassica carinata</name>
    <name type="common">Ethiopian mustard</name>
    <name type="synonym">Abyssinian cabbage</name>
    <dbReference type="NCBI Taxonomy" id="52824"/>
    <lineage>
        <taxon>Eukaryota</taxon>
        <taxon>Viridiplantae</taxon>
        <taxon>Streptophyta</taxon>
        <taxon>Embryophyta</taxon>
        <taxon>Tracheophyta</taxon>
        <taxon>Spermatophyta</taxon>
        <taxon>Magnoliopsida</taxon>
        <taxon>eudicotyledons</taxon>
        <taxon>Gunneridae</taxon>
        <taxon>Pentapetalae</taxon>
        <taxon>rosids</taxon>
        <taxon>malvids</taxon>
        <taxon>Brassicales</taxon>
        <taxon>Brassicaceae</taxon>
        <taxon>Brassiceae</taxon>
        <taxon>Brassica</taxon>
    </lineage>
</organism>
<evidence type="ECO:0000259" key="3">
    <source>
        <dbReference type="Pfam" id="PF14111"/>
    </source>
</evidence>
<feature type="region of interest" description="Disordered" evidence="1">
    <location>
        <begin position="558"/>
        <end position="599"/>
    </location>
</feature>
<keyword evidence="2" id="KW-0812">Transmembrane</keyword>
<dbReference type="AlphaFoldDB" id="A0A8X7PDB8"/>
<dbReference type="Pfam" id="PF14111">
    <property type="entry name" value="DUF4283"/>
    <property type="match status" value="1"/>
</dbReference>
<dbReference type="OrthoDB" id="10500429at2759"/>
<dbReference type="InterPro" id="IPR040256">
    <property type="entry name" value="At4g02000-like"/>
</dbReference>
<feature type="compositionally biased region" description="Acidic residues" evidence="1">
    <location>
        <begin position="558"/>
        <end position="570"/>
    </location>
</feature>
<dbReference type="PANTHER" id="PTHR31286">
    <property type="entry name" value="GLYCINE-RICH CELL WALL STRUCTURAL PROTEIN 1.8-LIKE"/>
    <property type="match status" value="1"/>
</dbReference>
<feature type="compositionally biased region" description="Basic and acidic residues" evidence="1">
    <location>
        <begin position="650"/>
        <end position="659"/>
    </location>
</feature>
<proteinExistence type="predicted"/>
<name>A0A8X7PDB8_BRACI</name>
<accession>A0A8X7PDB8</accession>
<feature type="region of interest" description="Disordered" evidence="1">
    <location>
        <begin position="472"/>
        <end position="506"/>
    </location>
</feature>
<gene>
    <name evidence="4" type="ORF">Bca52824_088271</name>
</gene>
<sequence>MISRRWDPSIIVEDWFGTDVQGYTPDGWKWGFILDQLGIDLGINKEILGRLRKLKIWFEWSLIPIIIKTESRFYEGYFSDRSNQSKIWFQRGWSLWYFGNLRLKSINIHQYGFIGEYFLRKDMENWGQYNIMIGLSLRCIIFITLASFFFIRAQRSILFVVIMTHSQLLCHGEDMKNGEGTRKRLKISVAHFDNSSLIKTYSKTLIGRCMNPEEQEMKALFTNLPKIWKMEEKVIGIDLGFGRFQFDFKTEEDLQAVLKQQPFHFDYWMLSLARWQPKQSKSFPSEIMFWIRIIGVQLEFRTVPTFESIGDALGRTVAVDLIHNRIQVVIDAFKELCFETTVDFKGGEFYDGEEVAISLCYEKLFGYCKLCASLCHKEELCPLELKNSKTSPERKWEIREGNGGWSDGGKGKMFEAPDSKWVKVAERGHRRPSNHLGYYKGESEGSRYKSECREDGRNGVPEAGTGAQEAYIRPSSGQPRADQVQKIPPEEAREEGEIKNTGEDDTLLPSLEFQLELAKTHAGGTEVIVESTDEDKGLQLMDAINDTLSECGVDMEAEEEFQTLSEEEVEQAEHTSRAQEEQVRTQGEEEVVPGEADIEKGTWAGDLALKQGSRKRLFKPSINTAGSTKMRMASAHVSPRRKAAAKVGPRHGEGSKPPESKGPSNPKPANLKF</sequence>
<dbReference type="EMBL" id="JAAMPC010000017">
    <property type="protein sequence ID" value="KAG2248643.1"/>
    <property type="molecule type" value="Genomic_DNA"/>
</dbReference>
<comment type="caution">
    <text evidence="4">The sequence shown here is derived from an EMBL/GenBank/DDBJ whole genome shotgun (WGS) entry which is preliminary data.</text>
</comment>
<dbReference type="Proteomes" id="UP000886595">
    <property type="component" value="Unassembled WGS sequence"/>
</dbReference>
<dbReference type="InterPro" id="IPR025558">
    <property type="entry name" value="DUF4283"/>
</dbReference>
<feature type="domain" description="DUF4283" evidence="3">
    <location>
        <begin position="202"/>
        <end position="278"/>
    </location>
</feature>
<keyword evidence="2" id="KW-0472">Membrane</keyword>
<keyword evidence="2" id="KW-1133">Transmembrane helix</keyword>
<feature type="transmembrane region" description="Helical" evidence="2">
    <location>
        <begin position="129"/>
        <end position="151"/>
    </location>
</feature>
<reference evidence="4 5" key="1">
    <citation type="submission" date="2020-02" db="EMBL/GenBank/DDBJ databases">
        <authorList>
            <person name="Ma Q."/>
            <person name="Huang Y."/>
            <person name="Song X."/>
            <person name="Pei D."/>
        </authorList>
    </citation>
    <scope>NUCLEOTIDE SEQUENCE [LARGE SCALE GENOMIC DNA]</scope>
    <source>
        <strain evidence="4">Sxm20200214</strain>
        <tissue evidence="4">Leaf</tissue>
    </source>
</reference>
<evidence type="ECO:0000256" key="1">
    <source>
        <dbReference type="SAM" id="MobiDB-lite"/>
    </source>
</evidence>
<evidence type="ECO:0000313" key="4">
    <source>
        <dbReference type="EMBL" id="KAG2248643.1"/>
    </source>
</evidence>
<keyword evidence="5" id="KW-1185">Reference proteome</keyword>
<feature type="compositionally biased region" description="Basic and acidic residues" evidence="1">
    <location>
        <begin position="571"/>
        <end position="587"/>
    </location>
</feature>
<dbReference type="PANTHER" id="PTHR31286:SF113">
    <property type="entry name" value="DUF4283 DOMAIN-CONTAINING PROTEIN"/>
    <property type="match status" value="1"/>
</dbReference>
<evidence type="ECO:0000256" key="2">
    <source>
        <dbReference type="SAM" id="Phobius"/>
    </source>
</evidence>
<evidence type="ECO:0000313" key="5">
    <source>
        <dbReference type="Proteomes" id="UP000886595"/>
    </source>
</evidence>